<dbReference type="SUPFAM" id="SSF53850">
    <property type="entry name" value="Periplasmic binding protein-like II"/>
    <property type="match status" value="1"/>
</dbReference>
<evidence type="ECO:0000256" key="2">
    <source>
        <dbReference type="ARBA" id="ARBA00022448"/>
    </source>
</evidence>
<evidence type="ECO:0000256" key="3">
    <source>
        <dbReference type="ARBA" id="ARBA00022729"/>
    </source>
</evidence>
<keyword evidence="3 5" id="KW-0732">Signal</keyword>
<dbReference type="GO" id="GO:0015768">
    <property type="term" value="P:maltose transport"/>
    <property type="evidence" value="ECO:0007669"/>
    <property type="project" value="TreeGrafter"/>
</dbReference>
<evidence type="ECO:0000256" key="4">
    <source>
        <dbReference type="SAM" id="MobiDB-lite"/>
    </source>
</evidence>
<comment type="caution">
    <text evidence="6">The sequence shown here is derived from an EMBL/GenBank/DDBJ whole genome shotgun (WGS) entry which is preliminary data.</text>
</comment>
<dbReference type="Pfam" id="PF13416">
    <property type="entry name" value="SBP_bac_8"/>
    <property type="match status" value="1"/>
</dbReference>
<comment type="similarity">
    <text evidence="1">Belongs to the bacterial solute-binding protein 1 family.</text>
</comment>
<proteinExistence type="inferred from homology"/>
<dbReference type="Gene3D" id="3.40.190.10">
    <property type="entry name" value="Periplasmic binding protein-like II"/>
    <property type="match status" value="1"/>
</dbReference>
<gene>
    <name evidence="6" type="ORF">H7C18_06705</name>
</gene>
<dbReference type="RefSeq" id="WP_185128262.1">
    <property type="nucleotide sequence ID" value="NZ_JACJVO010000008.1"/>
</dbReference>
<dbReference type="InterPro" id="IPR006059">
    <property type="entry name" value="SBP"/>
</dbReference>
<organism evidence="6 7">
    <name type="scientific">Cohnella zeiphila</name>
    <dbReference type="NCBI Taxonomy" id="2761120"/>
    <lineage>
        <taxon>Bacteria</taxon>
        <taxon>Bacillati</taxon>
        <taxon>Bacillota</taxon>
        <taxon>Bacilli</taxon>
        <taxon>Bacillales</taxon>
        <taxon>Paenibacillaceae</taxon>
        <taxon>Cohnella</taxon>
    </lineage>
</organism>
<dbReference type="CDD" id="cd14748">
    <property type="entry name" value="PBP2_UgpB"/>
    <property type="match status" value="1"/>
</dbReference>
<keyword evidence="2" id="KW-0813">Transport</keyword>
<evidence type="ECO:0000256" key="1">
    <source>
        <dbReference type="ARBA" id="ARBA00008520"/>
    </source>
</evidence>
<dbReference type="AlphaFoldDB" id="A0A7X0SKW0"/>
<evidence type="ECO:0000256" key="5">
    <source>
        <dbReference type="SAM" id="SignalP"/>
    </source>
</evidence>
<dbReference type="EMBL" id="JACJVO010000008">
    <property type="protein sequence ID" value="MBB6730590.1"/>
    <property type="molecule type" value="Genomic_DNA"/>
</dbReference>
<evidence type="ECO:0000313" key="7">
    <source>
        <dbReference type="Proteomes" id="UP000564644"/>
    </source>
</evidence>
<feature type="compositionally biased region" description="Low complexity" evidence="4">
    <location>
        <begin position="30"/>
        <end position="62"/>
    </location>
</feature>
<feature type="region of interest" description="Disordered" evidence="4">
    <location>
        <begin position="26"/>
        <end position="62"/>
    </location>
</feature>
<feature type="signal peptide" evidence="5">
    <location>
        <begin position="1"/>
        <end position="24"/>
    </location>
</feature>
<dbReference type="PANTHER" id="PTHR30061">
    <property type="entry name" value="MALTOSE-BINDING PERIPLASMIC PROTEIN"/>
    <property type="match status" value="1"/>
</dbReference>
<feature type="chain" id="PRO_5039387387" evidence="5">
    <location>
        <begin position="25"/>
        <end position="464"/>
    </location>
</feature>
<accession>A0A7X0SKW0</accession>
<keyword evidence="7" id="KW-1185">Reference proteome</keyword>
<protein>
    <submittedName>
        <fullName evidence="6">ABC transporter substrate-binding protein</fullName>
    </submittedName>
</protein>
<dbReference type="GO" id="GO:1901982">
    <property type="term" value="F:maltose binding"/>
    <property type="evidence" value="ECO:0007669"/>
    <property type="project" value="TreeGrafter"/>
</dbReference>
<dbReference type="PANTHER" id="PTHR30061:SF50">
    <property type="entry name" value="MALTOSE_MALTODEXTRIN-BINDING PERIPLASMIC PROTEIN"/>
    <property type="match status" value="1"/>
</dbReference>
<reference evidence="6 7" key="1">
    <citation type="submission" date="2020-08" db="EMBL/GenBank/DDBJ databases">
        <title>Cohnella phylogeny.</title>
        <authorList>
            <person name="Dunlap C."/>
        </authorList>
    </citation>
    <scope>NUCLEOTIDE SEQUENCE [LARGE SCALE GENOMIC DNA]</scope>
    <source>
        <strain evidence="6 7">CBP 2801</strain>
    </source>
</reference>
<dbReference type="GO" id="GO:0042956">
    <property type="term" value="P:maltodextrin transmembrane transport"/>
    <property type="evidence" value="ECO:0007669"/>
    <property type="project" value="TreeGrafter"/>
</dbReference>
<name>A0A7X0SKW0_9BACL</name>
<dbReference type="GO" id="GO:0055052">
    <property type="term" value="C:ATP-binding cassette (ABC) transporter complex, substrate-binding subunit-containing"/>
    <property type="evidence" value="ECO:0007669"/>
    <property type="project" value="TreeGrafter"/>
</dbReference>
<evidence type="ECO:0000313" key="6">
    <source>
        <dbReference type="EMBL" id="MBB6730590.1"/>
    </source>
</evidence>
<dbReference type="Proteomes" id="UP000564644">
    <property type="component" value="Unassembled WGS sequence"/>
</dbReference>
<sequence>MNQKKSFALMLASALTIAALSACGGNNDNGGASPSSAAPSSPASSPSGSSPASPSAGSSAPANDEPVTITYWHIYTDGPMKDLTDQLLADFHAQHPNITVQQLGINFFDYWTKLSTAMAAGSGPDLALNDTSTVPTRAKTGAILSTDDFIKRNGVNLDDYFPVLVDRMKYDGKMYGMPNDTDVRVLYYNKKMFQDAGLDPSKPPANWDELEQYADKLTKWNKNKMLDVIGFSPALGNLHLWTLAWTNGGDFWDDQGNPTFNKPENVQALQWEKKIQDKYGVKAMSAFNSQANALGYSPFIAGKAAMIVDVNNLYQDIKTRAPDLDFGVAPVPYAKTPASWSAGFDLELVNNKDDKRAAAAWELMKYLTSAEVQVKIHEASGSLVSNRKAAEDPKFMEDPNWKMIVDQMSVSRFVEYEEAMPSWHGNLDPVEQAVLNSGKDPQQVLDQAQKDAENAVANFKKTQS</sequence>
<dbReference type="PROSITE" id="PS51257">
    <property type="entry name" value="PROKAR_LIPOPROTEIN"/>
    <property type="match status" value="1"/>
</dbReference>